<keyword evidence="11" id="KW-1185">Reference proteome</keyword>
<evidence type="ECO:0000256" key="4">
    <source>
        <dbReference type="ARBA" id="ARBA00022692"/>
    </source>
</evidence>
<dbReference type="EMBL" id="JACHFN010000008">
    <property type="protein sequence ID" value="MBB5234897.1"/>
    <property type="molecule type" value="Genomic_DNA"/>
</dbReference>
<dbReference type="PROSITE" id="PS00409">
    <property type="entry name" value="PROKAR_NTER_METHYL"/>
    <property type="match status" value="1"/>
</dbReference>
<comment type="caution">
    <text evidence="10">The sequence shown here is derived from an EMBL/GenBank/DDBJ whole genome shotgun (WGS) entry which is preliminary data.</text>
</comment>
<feature type="transmembrane region" description="Helical" evidence="9">
    <location>
        <begin position="6"/>
        <end position="28"/>
    </location>
</feature>
<dbReference type="GO" id="GO:0009279">
    <property type="term" value="C:cell outer membrane"/>
    <property type="evidence" value="ECO:0007669"/>
    <property type="project" value="UniProtKB-SubCell"/>
</dbReference>
<dbReference type="NCBIfam" id="TIGR02532">
    <property type="entry name" value="IV_pilin_GFxxxE"/>
    <property type="match status" value="1"/>
</dbReference>
<reference evidence="10 11" key="1">
    <citation type="submission" date="2020-08" db="EMBL/GenBank/DDBJ databases">
        <title>Genomic Encyclopedia of Type Strains, Phase IV (KMG-IV): sequencing the most valuable type-strain genomes for metagenomic binning, comparative biology and taxonomic classification.</title>
        <authorList>
            <person name="Goeker M."/>
        </authorList>
    </citation>
    <scope>NUCLEOTIDE SEQUENCE [LARGE SCALE GENOMIC DNA]</scope>
    <source>
        <strain evidence="10 11">DSM 101791</strain>
    </source>
</reference>
<evidence type="ECO:0000256" key="7">
    <source>
        <dbReference type="ARBA" id="ARBA00023136"/>
    </source>
</evidence>
<comment type="subcellular location">
    <subcellularLocation>
        <location evidence="1">Cell outer membrane</location>
        <topology evidence="1">Single-pass membrane protein</topology>
    </subcellularLocation>
    <subcellularLocation>
        <location evidence="2">Periplasm</location>
    </subcellularLocation>
</comment>
<proteinExistence type="predicted"/>
<evidence type="ECO:0000256" key="8">
    <source>
        <dbReference type="ARBA" id="ARBA00023237"/>
    </source>
</evidence>
<keyword evidence="4 9" id="KW-0812">Transmembrane</keyword>
<dbReference type="Gene3D" id="3.30.700.10">
    <property type="entry name" value="Glycoprotein, Type 4 Pilin"/>
    <property type="match status" value="1"/>
</dbReference>
<organism evidence="10 11">
    <name type="scientific">Deinococcus budaensis</name>
    <dbReference type="NCBI Taxonomy" id="1665626"/>
    <lineage>
        <taxon>Bacteria</taxon>
        <taxon>Thermotogati</taxon>
        <taxon>Deinococcota</taxon>
        <taxon>Deinococci</taxon>
        <taxon>Deinococcales</taxon>
        <taxon>Deinococcaceae</taxon>
        <taxon>Deinococcus</taxon>
    </lineage>
</organism>
<evidence type="ECO:0000256" key="3">
    <source>
        <dbReference type="ARBA" id="ARBA00022481"/>
    </source>
</evidence>
<accession>A0A7W8GFY3</accession>
<keyword evidence="5" id="KW-0574">Periplasm</keyword>
<keyword evidence="3" id="KW-0488">Methylation</keyword>
<evidence type="ECO:0000256" key="6">
    <source>
        <dbReference type="ARBA" id="ARBA00022989"/>
    </source>
</evidence>
<evidence type="ECO:0000256" key="9">
    <source>
        <dbReference type="SAM" id="Phobius"/>
    </source>
</evidence>
<evidence type="ECO:0000256" key="1">
    <source>
        <dbReference type="ARBA" id="ARBA00004203"/>
    </source>
</evidence>
<dbReference type="InterPro" id="IPR012902">
    <property type="entry name" value="N_methyl_site"/>
</dbReference>
<protein>
    <submittedName>
        <fullName evidence="10">Type IV pilus assembly protein PilA</fullName>
    </submittedName>
</protein>
<keyword evidence="7 9" id="KW-0472">Membrane</keyword>
<keyword evidence="8" id="KW-0998">Cell outer membrane</keyword>
<evidence type="ECO:0000256" key="5">
    <source>
        <dbReference type="ARBA" id="ARBA00022764"/>
    </source>
</evidence>
<dbReference type="SUPFAM" id="SSF54523">
    <property type="entry name" value="Pili subunits"/>
    <property type="match status" value="1"/>
</dbReference>
<evidence type="ECO:0000313" key="10">
    <source>
        <dbReference type="EMBL" id="MBB5234897.1"/>
    </source>
</evidence>
<sequence length="141" mass="14058">MKNNTQGFTLIELLIVIAIIGILAAVLIPNLLGARARAQDQSALSCGKAIQTANALRETDGAGVITAATKLATANSITVTAPTGATFDTDTIAPCLKAGVVIGAGTETVSGAGSYSFDVSMATAQGGTGAAYKVTNSKLTK</sequence>
<dbReference type="AlphaFoldDB" id="A0A7W8GFY3"/>
<dbReference type="PANTHER" id="PTHR30093:SF44">
    <property type="entry name" value="TYPE II SECRETION SYSTEM CORE PROTEIN G"/>
    <property type="match status" value="1"/>
</dbReference>
<dbReference type="PANTHER" id="PTHR30093">
    <property type="entry name" value="GENERAL SECRETION PATHWAY PROTEIN G"/>
    <property type="match status" value="1"/>
</dbReference>
<dbReference type="Pfam" id="PF07963">
    <property type="entry name" value="N_methyl"/>
    <property type="match status" value="1"/>
</dbReference>
<dbReference type="GO" id="GO:0042597">
    <property type="term" value="C:periplasmic space"/>
    <property type="evidence" value="ECO:0007669"/>
    <property type="project" value="UniProtKB-SubCell"/>
</dbReference>
<evidence type="ECO:0000256" key="2">
    <source>
        <dbReference type="ARBA" id="ARBA00004418"/>
    </source>
</evidence>
<gene>
    <name evidence="10" type="ORF">HNQ09_002340</name>
</gene>
<keyword evidence="6 9" id="KW-1133">Transmembrane helix</keyword>
<dbReference type="Proteomes" id="UP000525389">
    <property type="component" value="Unassembled WGS sequence"/>
</dbReference>
<name>A0A7W8GFY3_9DEIO</name>
<dbReference type="RefSeq" id="WP_246363316.1">
    <property type="nucleotide sequence ID" value="NZ_JACHFN010000008.1"/>
</dbReference>
<dbReference type="InterPro" id="IPR045584">
    <property type="entry name" value="Pilin-like"/>
</dbReference>
<evidence type="ECO:0000313" key="11">
    <source>
        <dbReference type="Proteomes" id="UP000525389"/>
    </source>
</evidence>